<dbReference type="InterPro" id="IPR000515">
    <property type="entry name" value="MetI-like"/>
</dbReference>
<feature type="transmembrane region" description="Helical" evidence="7">
    <location>
        <begin position="28"/>
        <end position="48"/>
    </location>
</feature>
<evidence type="ECO:0000256" key="7">
    <source>
        <dbReference type="SAM" id="Phobius"/>
    </source>
</evidence>
<feature type="domain" description="ABC transmembrane type-1" evidence="8">
    <location>
        <begin position="1"/>
        <end position="206"/>
    </location>
</feature>
<gene>
    <name evidence="9" type="primary">ycjO_14</name>
    <name evidence="9" type="ORF">SDC9_174748</name>
</gene>
<dbReference type="SUPFAM" id="SSF161098">
    <property type="entry name" value="MetI-like"/>
    <property type="match status" value="1"/>
</dbReference>
<dbReference type="EMBL" id="VSSQ01077156">
    <property type="protein sequence ID" value="MPN27317.1"/>
    <property type="molecule type" value="Genomic_DNA"/>
</dbReference>
<dbReference type="PANTHER" id="PTHR43005">
    <property type="entry name" value="BLR7065 PROTEIN"/>
    <property type="match status" value="1"/>
</dbReference>
<dbReference type="CDD" id="cd06261">
    <property type="entry name" value="TM_PBP2"/>
    <property type="match status" value="1"/>
</dbReference>
<organism evidence="9">
    <name type="scientific">bioreactor metagenome</name>
    <dbReference type="NCBI Taxonomy" id="1076179"/>
    <lineage>
        <taxon>unclassified sequences</taxon>
        <taxon>metagenomes</taxon>
        <taxon>ecological metagenomes</taxon>
    </lineage>
</organism>
<feature type="transmembrane region" description="Helical" evidence="7">
    <location>
        <begin position="88"/>
        <end position="107"/>
    </location>
</feature>
<dbReference type="Pfam" id="PF00528">
    <property type="entry name" value="BPD_transp_1"/>
    <property type="match status" value="1"/>
</dbReference>
<keyword evidence="2" id="KW-0813">Transport</keyword>
<dbReference type="InterPro" id="IPR035906">
    <property type="entry name" value="MetI-like_sf"/>
</dbReference>
<evidence type="ECO:0000256" key="6">
    <source>
        <dbReference type="ARBA" id="ARBA00023136"/>
    </source>
</evidence>
<keyword evidence="3" id="KW-1003">Cell membrane</keyword>
<protein>
    <submittedName>
        <fullName evidence="9">Inner membrane ABC transporter permease protein YcjO</fullName>
    </submittedName>
</protein>
<dbReference type="Gene3D" id="1.10.3720.10">
    <property type="entry name" value="MetI-like"/>
    <property type="match status" value="1"/>
</dbReference>
<keyword evidence="4 7" id="KW-0812">Transmembrane</keyword>
<keyword evidence="6 7" id="KW-0472">Membrane</keyword>
<comment type="caution">
    <text evidence="9">The sequence shown here is derived from an EMBL/GenBank/DDBJ whole genome shotgun (WGS) entry which is preliminary data.</text>
</comment>
<dbReference type="PROSITE" id="PS50928">
    <property type="entry name" value="ABC_TM1"/>
    <property type="match status" value="1"/>
</dbReference>
<evidence type="ECO:0000259" key="8">
    <source>
        <dbReference type="PROSITE" id="PS50928"/>
    </source>
</evidence>
<name>A0A645GK96_9ZZZZ</name>
<evidence type="ECO:0000256" key="2">
    <source>
        <dbReference type="ARBA" id="ARBA00022448"/>
    </source>
</evidence>
<evidence type="ECO:0000256" key="1">
    <source>
        <dbReference type="ARBA" id="ARBA00004651"/>
    </source>
</evidence>
<dbReference type="GO" id="GO:0055085">
    <property type="term" value="P:transmembrane transport"/>
    <property type="evidence" value="ECO:0007669"/>
    <property type="project" value="InterPro"/>
</dbReference>
<comment type="subcellular location">
    <subcellularLocation>
        <location evidence="1">Cell membrane</location>
        <topology evidence="1">Multi-pass membrane protein</topology>
    </subcellularLocation>
</comment>
<reference evidence="9" key="1">
    <citation type="submission" date="2019-08" db="EMBL/GenBank/DDBJ databases">
        <authorList>
            <person name="Kucharzyk K."/>
            <person name="Murdoch R.W."/>
            <person name="Higgins S."/>
            <person name="Loffler F."/>
        </authorList>
    </citation>
    <scope>NUCLEOTIDE SEQUENCE</scope>
</reference>
<evidence type="ECO:0000256" key="3">
    <source>
        <dbReference type="ARBA" id="ARBA00022475"/>
    </source>
</evidence>
<evidence type="ECO:0000256" key="4">
    <source>
        <dbReference type="ARBA" id="ARBA00022692"/>
    </source>
</evidence>
<dbReference type="AlphaFoldDB" id="A0A645GK96"/>
<dbReference type="PANTHER" id="PTHR43005:SF1">
    <property type="entry name" value="SPERMIDINE_PUTRESCINE TRANSPORT SYSTEM PERMEASE PROTEIN"/>
    <property type="match status" value="1"/>
</dbReference>
<dbReference type="GO" id="GO:0005886">
    <property type="term" value="C:plasma membrane"/>
    <property type="evidence" value="ECO:0007669"/>
    <property type="project" value="UniProtKB-SubCell"/>
</dbReference>
<keyword evidence="5 7" id="KW-1133">Transmembrane helix</keyword>
<proteinExistence type="predicted"/>
<sequence>MLVTVTGQLVLGMIGALTLNTALKGRGLLTVVVLIPMMMTPVAVGLFWRMLLNNQWGINNYFLSLFGIDAIPWLSQSTFAFISVCMVQIWWGVSFVMLVLLGGLSALPPEPFEAAQVDGAGRWRSFTLITLPSLSPVISIVVMLRAIDAFREFDIIYTLTQGGPGVSTRVFSLQLYLTSFESQDFSTGAAQALILTTITLLLASRLIRSMSGESNG</sequence>
<feature type="transmembrane region" description="Helical" evidence="7">
    <location>
        <begin position="185"/>
        <end position="203"/>
    </location>
</feature>
<feature type="transmembrane region" description="Helical" evidence="7">
    <location>
        <begin position="128"/>
        <end position="147"/>
    </location>
</feature>
<accession>A0A645GK96</accession>
<evidence type="ECO:0000256" key="5">
    <source>
        <dbReference type="ARBA" id="ARBA00022989"/>
    </source>
</evidence>
<evidence type="ECO:0000313" key="9">
    <source>
        <dbReference type="EMBL" id="MPN27317.1"/>
    </source>
</evidence>